<sequence>MSFHKALGNDGFLRCTGKTRMFQRARYDRYDPRLLEQMYGSPENDLSYHPSTIVQNYLETLNWEVLPHPAYSPDLARAPCLCVNLSITTQLTHRHRKRDAKYMSSKVSSTSVNVNSQRSRMRIRSIRFTACN</sequence>
<dbReference type="Proteomes" id="UP000078540">
    <property type="component" value="Unassembled WGS sequence"/>
</dbReference>
<protein>
    <recommendedName>
        <fullName evidence="3">Histone-lysine N-methyltransferase SETMAR</fullName>
    </recommendedName>
</protein>
<keyword evidence="2" id="KW-1185">Reference proteome</keyword>
<dbReference type="AlphaFoldDB" id="A0A151I343"/>
<dbReference type="InterPro" id="IPR036397">
    <property type="entry name" value="RNaseH_sf"/>
</dbReference>
<evidence type="ECO:0000313" key="2">
    <source>
        <dbReference type="Proteomes" id="UP000078540"/>
    </source>
</evidence>
<dbReference type="Gene3D" id="3.30.420.10">
    <property type="entry name" value="Ribonuclease H-like superfamily/Ribonuclease H"/>
    <property type="match status" value="1"/>
</dbReference>
<organism evidence="1 2">
    <name type="scientific">Atta colombica</name>
    <dbReference type="NCBI Taxonomy" id="520822"/>
    <lineage>
        <taxon>Eukaryota</taxon>
        <taxon>Metazoa</taxon>
        <taxon>Ecdysozoa</taxon>
        <taxon>Arthropoda</taxon>
        <taxon>Hexapoda</taxon>
        <taxon>Insecta</taxon>
        <taxon>Pterygota</taxon>
        <taxon>Neoptera</taxon>
        <taxon>Endopterygota</taxon>
        <taxon>Hymenoptera</taxon>
        <taxon>Apocrita</taxon>
        <taxon>Aculeata</taxon>
        <taxon>Formicoidea</taxon>
        <taxon>Formicidae</taxon>
        <taxon>Myrmicinae</taxon>
        <taxon>Atta</taxon>
    </lineage>
</organism>
<proteinExistence type="predicted"/>
<dbReference type="EMBL" id="KQ976512">
    <property type="protein sequence ID" value="KYM82425.1"/>
    <property type="molecule type" value="Genomic_DNA"/>
</dbReference>
<name>A0A151I343_9HYME</name>
<dbReference type="GO" id="GO:0003676">
    <property type="term" value="F:nucleic acid binding"/>
    <property type="evidence" value="ECO:0007669"/>
    <property type="project" value="InterPro"/>
</dbReference>
<gene>
    <name evidence="1" type="ORF">ALC53_07115</name>
</gene>
<evidence type="ECO:0008006" key="3">
    <source>
        <dbReference type="Google" id="ProtNLM"/>
    </source>
</evidence>
<evidence type="ECO:0000313" key="1">
    <source>
        <dbReference type="EMBL" id="KYM82425.1"/>
    </source>
</evidence>
<reference evidence="1 2" key="1">
    <citation type="submission" date="2015-09" db="EMBL/GenBank/DDBJ databases">
        <title>Atta colombica WGS genome.</title>
        <authorList>
            <person name="Nygaard S."/>
            <person name="Hu H."/>
            <person name="Boomsma J."/>
            <person name="Zhang G."/>
        </authorList>
    </citation>
    <scope>NUCLEOTIDE SEQUENCE [LARGE SCALE GENOMIC DNA]</scope>
    <source>
        <strain evidence="1">Treedump-2</strain>
        <tissue evidence="1">Whole body</tissue>
    </source>
</reference>
<accession>A0A151I343</accession>